<protein>
    <submittedName>
        <fullName evidence="5">Uncharacterized protein</fullName>
    </submittedName>
</protein>
<proteinExistence type="predicted"/>
<dbReference type="InterPro" id="IPR015943">
    <property type="entry name" value="WD40/YVTN_repeat-like_dom_sf"/>
</dbReference>
<keyword evidence="1 3" id="KW-0853">WD repeat</keyword>
<sequence>MLFGVGLIFFLEFVSFSNFTGWNDGTVRGFTPQSGKLIYTIEDAHNKGVSALDLTKDGRTLMTGGQGGQIRVWCIRKDVQKLIAVLKEHKGPVSSLQISPNDLEAASASTDGSCIIWDLV</sequence>
<feature type="non-terminal residue" evidence="5">
    <location>
        <position position="120"/>
    </location>
</feature>
<accession>A0A6H5G7N7</accession>
<evidence type="ECO:0000256" key="2">
    <source>
        <dbReference type="ARBA" id="ARBA00022737"/>
    </source>
</evidence>
<feature type="signal peptide" evidence="4">
    <location>
        <begin position="1"/>
        <end position="16"/>
    </location>
</feature>
<dbReference type="GO" id="GO:0030621">
    <property type="term" value="F:U4 snRNA binding"/>
    <property type="evidence" value="ECO:0007669"/>
    <property type="project" value="TreeGrafter"/>
</dbReference>
<dbReference type="Pfam" id="PF00400">
    <property type="entry name" value="WD40"/>
    <property type="match status" value="2"/>
</dbReference>
<dbReference type="EMBL" id="CADCXU010007380">
    <property type="protein sequence ID" value="CAA9998841.1"/>
    <property type="molecule type" value="Genomic_DNA"/>
</dbReference>
<dbReference type="PROSITE" id="PS00678">
    <property type="entry name" value="WD_REPEATS_1"/>
    <property type="match status" value="1"/>
</dbReference>
<feature type="repeat" description="WD" evidence="3">
    <location>
        <begin position="42"/>
        <end position="73"/>
    </location>
</feature>
<dbReference type="PANTHER" id="PTHR19846:SF0">
    <property type="entry name" value="PRE-MRNA PROCESSING FACTOR 4"/>
    <property type="match status" value="1"/>
</dbReference>
<name>A0A6H5G7N7_9HEMI</name>
<evidence type="ECO:0000256" key="3">
    <source>
        <dbReference type="PROSITE-ProRule" id="PRU00221"/>
    </source>
</evidence>
<gene>
    <name evidence="5" type="ORF">NTEN_LOCUS5124</name>
</gene>
<dbReference type="GO" id="GO:0000398">
    <property type="term" value="P:mRNA splicing, via spliceosome"/>
    <property type="evidence" value="ECO:0007669"/>
    <property type="project" value="TreeGrafter"/>
</dbReference>
<dbReference type="GO" id="GO:0046540">
    <property type="term" value="C:U4/U6 x U5 tri-snRNP complex"/>
    <property type="evidence" value="ECO:0007669"/>
    <property type="project" value="TreeGrafter"/>
</dbReference>
<dbReference type="PROSITE" id="PS50294">
    <property type="entry name" value="WD_REPEATS_REGION"/>
    <property type="match status" value="2"/>
</dbReference>
<dbReference type="OrthoDB" id="6252103at2759"/>
<feature type="chain" id="PRO_5026055401" evidence="4">
    <location>
        <begin position="17"/>
        <end position="120"/>
    </location>
</feature>
<dbReference type="SMART" id="SM00320">
    <property type="entry name" value="WD40"/>
    <property type="match status" value="2"/>
</dbReference>
<dbReference type="Gene3D" id="2.130.10.10">
    <property type="entry name" value="YVTN repeat-like/Quinoprotein amine dehydrogenase"/>
    <property type="match status" value="1"/>
</dbReference>
<dbReference type="Proteomes" id="UP000479000">
    <property type="component" value="Unassembled WGS sequence"/>
</dbReference>
<keyword evidence="4" id="KW-0732">Signal</keyword>
<evidence type="ECO:0000256" key="4">
    <source>
        <dbReference type="SAM" id="SignalP"/>
    </source>
</evidence>
<keyword evidence="6" id="KW-1185">Reference proteome</keyword>
<dbReference type="GO" id="GO:0017070">
    <property type="term" value="F:U6 snRNA binding"/>
    <property type="evidence" value="ECO:0007669"/>
    <property type="project" value="TreeGrafter"/>
</dbReference>
<dbReference type="AlphaFoldDB" id="A0A6H5G7N7"/>
<feature type="repeat" description="WD" evidence="3">
    <location>
        <begin position="86"/>
        <end position="120"/>
    </location>
</feature>
<dbReference type="InterPro" id="IPR001680">
    <property type="entry name" value="WD40_rpt"/>
</dbReference>
<organism evidence="5 6">
    <name type="scientific">Nesidiocoris tenuis</name>
    <dbReference type="NCBI Taxonomy" id="355587"/>
    <lineage>
        <taxon>Eukaryota</taxon>
        <taxon>Metazoa</taxon>
        <taxon>Ecdysozoa</taxon>
        <taxon>Arthropoda</taxon>
        <taxon>Hexapoda</taxon>
        <taxon>Insecta</taxon>
        <taxon>Pterygota</taxon>
        <taxon>Neoptera</taxon>
        <taxon>Paraneoptera</taxon>
        <taxon>Hemiptera</taxon>
        <taxon>Heteroptera</taxon>
        <taxon>Panheteroptera</taxon>
        <taxon>Cimicomorpha</taxon>
        <taxon>Miridae</taxon>
        <taxon>Dicyphina</taxon>
        <taxon>Nesidiocoris</taxon>
    </lineage>
</organism>
<evidence type="ECO:0000256" key="1">
    <source>
        <dbReference type="ARBA" id="ARBA00022574"/>
    </source>
</evidence>
<dbReference type="SUPFAM" id="SSF50978">
    <property type="entry name" value="WD40 repeat-like"/>
    <property type="match status" value="1"/>
</dbReference>
<dbReference type="InterPro" id="IPR036322">
    <property type="entry name" value="WD40_repeat_dom_sf"/>
</dbReference>
<dbReference type="PANTHER" id="PTHR19846">
    <property type="entry name" value="WD40 REPEAT PROTEIN"/>
    <property type="match status" value="1"/>
</dbReference>
<evidence type="ECO:0000313" key="5">
    <source>
        <dbReference type="EMBL" id="CAA9998841.1"/>
    </source>
</evidence>
<dbReference type="PROSITE" id="PS50082">
    <property type="entry name" value="WD_REPEATS_2"/>
    <property type="match status" value="2"/>
</dbReference>
<reference evidence="5 6" key="1">
    <citation type="submission" date="2020-02" db="EMBL/GenBank/DDBJ databases">
        <authorList>
            <person name="Ferguson B K."/>
        </authorList>
    </citation>
    <scope>NUCLEOTIDE SEQUENCE [LARGE SCALE GENOMIC DNA]</scope>
</reference>
<dbReference type="InterPro" id="IPR019775">
    <property type="entry name" value="WD40_repeat_CS"/>
</dbReference>
<keyword evidence="2" id="KW-0677">Repeat</keyword>
<evidence type="ECO:0000313" key="6">
    <source>
        <dbReference type="Proteomes" id="UP000479000"/>
    </source>
</evidence>